<evidence type="ECO:0000256" key="13">
    <source>
        <dbReference type="RuleBase" id="RU362091"/>
    </source>
</evidence>
<comment type="subcellular location">
    <subcellularLocation>
        <location evidence="1">Cell membrane</location>
        <topology evidence="1">Multi-pass membrane protein</topology>
    </subcellularLocation>
</comment>
<dbReference type="Proteomes" id="UP001596494">
    <property type="component" value="Unassembled WGS sequence"/>
</dbReference>
<evidence type="ECO:0000256" key="9">
    <source>
        <dbReference type="ARBA" id="ARBA00023065"/>
    </source>
</evidence>
<dbReference type="InterPro" id="IPR001734">
    <property type="entry name" value="Na/solute_symporter"/>
</dbReference>
<evidence type="ECO:0000256" key="2">
    <source>
        <dbReference type="ARBA" id="ARBA00006434"/>
    </source>
</evidence>
<evidence type="ECO:0000256" key="7">
    <source>
        <dbReference type="ARBA" id="ARBA00022989"/>
    </source>
</evidence>
<evidence type="ECO:0000313" key="15">
    <source>
        <dbReference type="EMBL" id="MFC7319575.1"/>
    </source>
</evidence>
<keyword evidence="5 14" id="KW-0812">Transmembrane</keyword>
<evidence type="ECO:0000256" key="6">
    <source>
        <dbReference type="ARBA" id="ARBA00022847"/>
    </source>
</evidence>
<evidence type="ECO:0000256" key="11">
    <source>
        <dbReference type="ARBA" id="ARBA00023201"/>
    </source>
</evidence>
<proteinExistence type="inferred from homology"/>
<dbReference type="InterPro" id="IPR038377">
    <property type="entry name" value="Na/Glc_symporter_sf"/>
</dbReference>
<comment type="caution">
    <text evidence="15">The sequence shown here is derived from an EMBL/GenBank/DDBJ whole genome shotgun (WGS) entry which is preliminary data.</text>
</comment>
<keyword evidence="10 14" id="KW-0472">Membrane</keyword>
<evidence type="ECO:0000256" key="1">
    <source>
        <dbReference type="ARBA" id="ARBA00004651"/>
    </source>
</evidence>
<dbReference type="PROSITE" id="PS50283">
    <property type="entry name" value="NA_SOLUT_SYMP_3"/>
    <property type="match status" value="1"/>
</dbReference>
<feature type="transmembrane region" description="Helical" evidence="14">
    <location>
        <begin position="80"/>
        <end position="99"/>
    </location>
</feature>
<dbReference type="InterPro" id="IPR050277">
    <property type="entry name" value="Sodium:Solute_Symporter"/>
</dbReference>
<evidence type="ECO:0000313" key="16">
    <source>
        <dbReference type="Proteomes" id="UP001596494"/>
    </source>
</evidence>
<dbReference type="Pfam" id="PF00474">
    <property type="entry name" value="SSF"/>
    <property type="match status" value="1"/>
</dbReference>
<feature type="transmembrane region" description="Helical" evidence="14">
    <location>
        <begin position="286"/>
        <end position="306"/>
    </location>
</feature>
<feature type="transmembrane region" description="Helical" evidence="14">
    <location>
        <begin position="405"/>
        <end position="429"/>
    </location>
</feature>
<comment type="similarity">
    <text evidence="2 13">Belongs to the sodium:solute symporter (SSF) (TC 2.A.21) family.</text>
</comment>
<evidence type="ECO:0000256" key="10">
    <source>
        <dbReference type="ARBA" id="ARBA00023136"/>
    </source>
</evidence>
<dbReference type="CDD" id="cd10322">
    <property type="entry name" value="SLC5sbd"/>
    <property type="match status" value="1"/>
</dbReference>
<keyword evidence="8" id="KW-0915">Sodium</keyword>
<name>A0ABW2JYM5_9BACI</name>
<reference evidence="16" key="1">
    <citation type="journal article" date="2019" name="Int. J. Syst. Evol. Microbiol.">
        <title>The Global Catalogue of Microorganisms (GCM) 10K type strain sequencing project: providing services to taxonomists for standard genome sequencing and annotation.</title>
        <authorList>
            <consortium name="The Broad Institute Genomics Platform"/>
            <consortium name="The Broad Institute Genome Sequencing Center for Infectious Disease"/>
            <person name="Wu L."/>
            <person name="Ma J."/>
        </authorList>
    </citation>
    <scope>NUCLEOTIDE SEQUENCE [LARGE SCALE GENOMIC DNA]</scope>
    <source>
        <strain evidence="16">CCUG 73951</strain>
    </source>
</reference>
<keyword evidence="7 14" id="KW-1133">Transmembrane helix</keyword>
<dbReference type="RefSeq" id="WP_289215374.1">
    <property type="nucleotide sequence ID" value="NZ_JAPVRC010000003.1"/>
</dbReference>
<keyword evidence="11" id="KW-0739">Sodium transport</keyword>
<dbReference type="PANTHER" id="PTHR48086:SF3">
    <property type="entry name" value="SODIUM_PROLINE SYMPORTER"/>
    <property type="match status" value="1"/>
</dbReference>
<feature type="transmembrane region" description="Helical" evidence="14">
    <location>
        <begin position="191"/>
        <end position="211"/>
    </location>
</feature>
<feature type="transmembrane region" description="Helical" evidence="14">
    <location>
        <begin position="160"/>
        <end position="179"/>
    </location>
</feature>
<feature type="transmembrane region" description="Helical" evidence="14">
    <location>
        <begin position="245"/>
        <end position="265"/>
    </location>
</feature>
<feature type="transmembrane region" description="Helical" evidence="14">
    <location>
        <begin position="461"/>
        <end position="482"/>
    </location>
</feature>
<evidence type="ECO:0000256" key="14">
    <source>
        <dbReference type="SAM" id="Phobius"/>
    </source>
</evidence>
<keyword evidence="4" id="KW-1003">Cell membrane</keyword>
<evidence type="ECO:0000256" key="5">
    <source>
        <dbReference type="ARBA" id="ARBA00022692"/>
    </source>
</evidence>
<sequence>MEVLSGPVLWISVSLFISYIFLLSYIGNKGKKFSQSMKGFATAQGKVPPWIVGASFSATFASANLYIGVPGLAYAHGLSVLWYVLGAFGVAWIALLLLAKKFWKVHHRAGGVSTLPEWLGKRYNSKSLQTIVSLLLLFNIYYIVGQNVGMASIFETIMGIPYSAGIVIGVVITVFYIRLGGMFAQLITDGIQGILMGITGIIVFLSLFWTIGGGFSVFSELKSQLAAADPGLVTPFSDGGPYDNALAVIAIQFLMIGFVLTPQLANKFLSLEKEEDLRPFTMSAGINLFFISTLMVFGGLAARVIAPGISNMDHALPIYLMEAFPPIIVGILVIGLLSAILSSTDGLYVTVTSSIGNDIVKPLLERFSTLSADAVDQWAVTASKWSLILVGGLSLYLSIQPPESLALLIQFSFSAIISGTFGAILLGYFWDGGNRYGATASVLVGSGTYIWLTSFEVLGNIYVALFLCSVLSFITMYVISYVTSYTRLRHASVLNLLK</sequence>
<comment type="catalytic activity">
    <reaction evidence="12">
        <text>L-proline(in) + Na(+)(in) = L-proline(out) + Na(+)(out)</text>
        <dbReference type="Rhea" id="RHEA:28967"/>
        <dbReference type="ChEBI" id="CHEBI:29101"/>
        <dbReference type="ChEBI" id="CHEBI:60039"/>
    </reaction>
</comment>
<feature type="transmembrane region" description="Helical" evidence="14">
    <location>
        <begin position="318"/>
        <end position="341"/>
    </location>
</feature>
<dbReference type="PANTHER" id="PTHR48086">
    <property type="entry name" value="SODIUM/PROLINE SYMPORTER-RELATED"/>
    <property type="match status" value="1"/>
</dbReference>
<feature type="transmembrane region" description="Helical" evidence="14">
    <location>
        <begin position="378"/>
        <end position="399"/>
    </location>
</feature>
<keyword evidence="6" id="KW-0769">Symport</keyword>
<protein>
    <submittedName>
        <fullName evidence="15">Sodium:solute symporter family protein</fullName>
    </submittedName>
</protein>
<evidence type="ECO:0000256" key="12">
    <source>
        <dbReference type="ARBA" id="ARBA00033708"/>
    </source>
</evidence>
<keyword evidence="16" id="KW-1185">Reference proteome</keyword>
<feature type="transmembrane region" description="Helical" evidence="14">
    <location>
        <begin position="436"/>
        <end position="455"/>
    </location>
</feature>
<accession>A0ABW2JYM5</accession>
<gene>
    <name evidence="15" type="ORF">ACFQMN_01580</name>
</gene>
<feature type="transmembrane region" description="Helical" evidence="14">
    <location>
        <begin position="131"/>
        <end position="154"/>
    </location>
</feature>
<organism evidence="15 16">
    <name type="scientific">Halobacillus campisalis</name>
    <dbReference type="NCBI Taxonomy" id="435909"/>
    <lineage>
        <taxon>Bacteria</taxon>
        <taxon>Bacillati</taxon>
        <taxon>Bacillota</taxon>
        <taxon>Bacilli</taxon>
        <taxon>Bacillales</taxon>
        <taxon>Bacillaceae</taxon>
        <taxon>Halobacillus</taxon>
    </lineage>
</organism>
<keyword evidence="9" id="KW-0406">Ion transport</keyword>
<feature type="transmembrane region" description="Helical" evidence="14">
    <location>
        <begin position="6"/>
        <end position="26"/>
    </location>
</feature>
<feature type="transmembrane region" description="Helical" evidence="14">
    <location>
        <begin position="47"/>
        <end position="68"/>
    </location>
</feature>
<evidence type="ECO:0000256" key="8">
    <source>
        <dbReference type="ARBA" id="ARBA00023053"/>
    </source>
</evidence>
<dbReference type="EMBL" id="JBHTBY010000001">
    <property type="protein sequence ID" value="MFC7319575.1"/>
    <property type="molecule type" value="Genomic_DNA"/>
</dbReference>
<evidence type="ECO:0000256" key="4">
    <source>
        <dbReference type="ARBA" id="ARBA00022475"/>
    </source>
</evidence>
<keyword evidence="3" id="KW-0813">Transport</keyword>
<evidence type="ECO:0000256" key="3">
    <source>
        <dbReference type="ARBA" id="ARBA00022448"/>
    </source>
</evidence>
<dbReference type="Gene3D" id="1.20.1730.10">
    <property type="entry name" value="Sodium/glucose cotransporter"/>
    <property type="match status" value="1"/>
</dbReference>